<dbReference type="OrthoDB" id="9764016at2"/>
<name>G8XH55_STREN</name>
<keyword evidence="6" id="KW-1185">Reference proteome</keyword>
<dbReference type="InterPro" id="IPR003347">
    <property type="entry name" value="JmjC_dom"/>
</dbReference>
<dbReference type="PROSITE" id="PS51184">
    <property type="entry name" value="JMJC"/>
    <property type="match status" value="1"/>
</dbReference>
<evidence type="ECO:0000256" key="3">
    <source>
        <dbReference type="ARBA" id="ARBA00023004"/>
    </source>
</evidence>
<dbReference type="GO" id="GO:0032453">
    <property type="term" value="F:histone H3K4 demethylase activity"/>
    <property type="evidence" value="ECO:0007669"/>
    <property type="project" value="TreeGrafter"/>
</dbReference>
<keyword evidence="5" id="KW-0614">Plasmid</keyword>
<geneLocation type="plasmid" evidence="5 6">
    <name>pSCATT</name>
</geneLocation>
<dbReference type="Proteomes" id="UP000007842">
    <property type="component" value="Plasmid pSCATT"/>
</dbReference>
<accession>G8XH55</accession>
<evidence type="ECO:0000256" key="1">
    <source>
        <dbReference type="ARBA" id="ARBA00001954"/>
    </source>
</evidence>
<dbReference type="RefSeq" id="WP_014627114.1">
    <property type="nucleotide sequence ID" value="NC_017585.1"/>
</dbReference>
<feature type="domain" description="JmjC" evidence="4">
    <location>
        <begin position="98"/>
        <end position="238"/>
    </location>
</feature>
<dbReference type="PANTHER" id="PTHR13096:SF8">
    <property type="entry name" value="RIBOSOMAL OXYGENASE 1"/>
    <property type="match status" value="1"/>
</dbReference>
<dbReference type="Gene3D" id="2.60.120.650">
    <property type="entry name" value="Cupin"/>
    <property type="match status" value="1"/>
</dbReference>
<proteinExistence type="predicted"/>
<dbReference type="GO" id="GO:0051864">
    <property type="term" value="F:histone H3K36 demethylase activity"/>
    <property type="evidence" value="ECO:0007669"/>
    <property type="project" value="TreeGrafter"/>
</dbReference>
<evidence type="ECO:0000256" key="2">
    <source>
        <dbReference type="ARBA" id="ARBA00022723"/>
    </source>
</evidence>
<dbReference type="HOGENOM" id="CLU_013645_1_0_11"/>
<dbReference type="EMBL" id="CP003229">
    <property type="protein sequence ID" value="AEW99773.1"/>
    <property type="molecule type" value="Genomic_DNA"/>
</dbReference>
<dbReference type="InterPro" id="IPR039994">
    <property type="entry name" value="NO66-like"/>
</dbReference>
<evidence type="ECO:0000259" key="4">
    <source>
        <dbReference type="PROSITE" id="PS51184"/>
    </source>
</evidence>
<dbReference type="PANTHER" id="PTHR13096">
    <property type="entry name" value="MINA53 MYC INDUCED NUCLEAR ANTIGEN"/>
    <property type="match status" value="1"/>
</dbReference>
<organism evidence="5 6">
    <name type="scientific">Streptantibioticus cattleyicolor (strain ATCC 35852 / DSM 46488 / JCM 4925 / NBRC 14057 / NRRL 8057)</name>
    <name type="common">Streptomyces cattleya</name>
    <dbReference type="NCBI Taxonomy" id="1003195"/>
    <lineage>
        <taxon>Bacteria</taxon>
        <taxon>Bacillati</taxon>
        <taxon>Actinomycetota</taxon>
        <taxon>Actinomycetes</taxon>
        <taxon>Kitasatosporales</taxon>
        <taxon>Streptomycetaceae</taxon>
        <taxon>Streptantibioticus</taxon>
    </lineage>
</organism>
<dbReference type="SUPFAM" id="SSF51197">
    <property type="entry name" value="Clavaminate synthase-like"/>
    <property type="match status" value="1"/>
</dbReference>
<gene>
    <name evidence="5" type="ordered locus">SCATT_p15800</name>
</gene>
<comment type="cofactor">
    <cofactor evidence="1">
        <name>Fe(2+)</name>
        <dbReference type="ChEBI" id="CHEBI:29033"/>
    </cofactor>
</comment>
<keyword evidence="2" id="KW-0479">Metal-binding</keyword>
<dbReference type="Pfam" id="PF08007">
    <property type="entry name" value="JmjC_2"/>
    <property type="match status" value="1"/>
</dbReference>
<reference evidence="6" key="1">
    <citation type="submission" date="2011-12" db="EMBL/GenBank/DDBJ databases">
        <title>Complete genome sequence of Streptomyces cattleya strain DSM 46488.</title>
        <authorList>
            <person name="Ou H.-Y."/>
            <person name="Li P."/>
            <person name="Zhao C."/>
            <person name="O'Hagan D."/>
            <person name="Deng Z."/>
        </authorList>
    </citation>
    <scope>NUCLEOTIDE SEQUENCE [LARGE SCALE GENOMIC DNA]</scope>
    <source>
        <strain evidence="6">ATCC 35852 / DSM 46488 / JCM 4925 / NBRC 14057 / NRRL 8057</strain>
        <plasmid evidence="6">Plasmid pSCATT</plasmid>
    </source>
</reference>
<dbReference type="AlphaFoldDB" id="G8XH55"/>
<evidence type="ECO:0000313" key="6">
    <source>
        <dbReference type="Proteomes" id="UP000007842"/>
    </source>
</evidence>
<dbReference type="KEGG" id="scy:SCATT_p15800"/>
<evidence type="ECO:0000313" key="5">
    <source>
        <dbReference type="EMBL" id="AEW99773.1"/>
    </source>
</evidence>
<protein>
    <recommendedName>
        <fullName evidence="4">JmjC domain-containing protein</fullName>
    </recommendedName>
</protein>
<keyword evidence="3" id="KW-0408">Iron</keyword>
<dbReference type="PATRIC" id="fig|1003195.29.peg.7379"/>
<sequence>MTLADLLRPTTVTDFLDTVWALDPCLFPGAAAGASLLDLDGFEAMLGALHHAHKGVLHLARGGERRCLPAVFIDADGMLDLRQVRRAFEGGETLYLTKAHRLSPPLADLCRSVELDLADHGVPLREPAGAHVFATPRSAQGFAPHRDEHGSLVLHMEGRKSWMVEERAGPPRPGAVPPREWARLRFREFSLGPGDVLYIPQHCGHAARTGAERSLHVTLRLFPLRWRDVLDEVVAALPGLDAHVPRARTADAAALASGLAELLASPDVRTALPGLLGGVAARRTTRRVVLPDGGLGRHDGLDDIDENTWLVRARGADCHVTEDGGSATIHFPGGAVRGPIDVLAALEHVAKAPVVRAADLPGALGTDAVVDVVRKLVADGLLRRARAGEIEEVAR</sequence>
<dbReference type="GO" id="GO:0046872">
    <property type="term" value="F:metal ion binding"/>
    <property type="evidence" value="ECO:0007669"/>
    <property type="project" value="UniProtKB-KW"/>
</dbReference>